<comment type="caution">
    <text evidence="2">The sequence shown here is derived from an EMBL/GenBank/DDBJ whole genome shotgun (WGS) entry which is preliminary data.</text>
</comment>
<feature type="transmembrane region" description="Helical" evidence="1">
    <location>
        <begin position="94"/>
        <end position="113"/>
    </location>
</feature>
<feature type="transmembrane region" description="Helical" evidence="1">
    <location>
        <begin position="70"/>
        <end position="88"/>
    </location>
</feature>
<reference evidence="2 3" key="1">
    <citation type="journal article" date="2019" name="Int. J. Syst. Evol. Microbiol.">
        <title>The Global Catalogue of Microorganisms (GCM) 10K type strain sequencing project: providing services to taxonomists for standard genome sequencing and annotation.</title>
        <authorList>
            <consortium name="The Broad Institute Genomics Platform"/>
            <consortium name="The Broad Institute Genome Sequencing Center for Infectious Disease"/>
            <person name="Wu L."/>
            <person name="Ma J."/>
        </authorList>
    </citation>
    <scope>NUCLEOTIDE SEQUENCE [LARGE SCALE GENOMIC DNA]</scope>
    <source>
        <strain evidence="2 3">JCM 14545</strain>
    </source>
</reference>
<keyword evidence="3" id="KW-1185">Reference proteome</keyword>
<accession>A0ABN2SAM3</accession>
<evidence type="ECO:0000256" key="1">
    <source>
        <dbReference type="SAM" id="Phobius"/>
    </source>
</evidence>
<evidence type="ECO:0000313" key="3">
    <source>
        <dbReference type="Proteomes" id="UP001501116"/>
    </source>
</evidence>
<name>A0ABN2SAM3_9PSEU</name>
<proteinExistence type="predicted"/>
<sequence>MNTPLVHLPGSDEDPFVLDTPIHRPAPVPVRMFEQPPAPPVVEFEVDEPVSYRGQGFELDNTVGTGSAPLVFGGLVIGLGCVLAYVLPSPVSPVFITLLVAAFASVVVAVALIRKKVKS</sequence>
<keyword evidence="1" id="KW-0812">Transmembrane</keyword>
<keyword evidence="1" id="KW-1133">Transmembrane helix</keyword>
<gene>
    <name evidence="2" type="ORF">GCM10009754_70470</name>
</gene>
<protein>
    <submittedName>
        <fullName evidence="2">Uncharacterized protein</fullName>
    </submittedName>
</protein>
<organism evidence="2 3">
    <name type="scientific">Amycolatopsis minnesotensis</name>
    <dbReference type="NCBI Taxonomy" id="337894"/>
    <lineage>
        <taxon>Bacteria</taxon>
        <taxon>Bacillati</taxon>
        <taxon>Actinomycetota</taxon>
        <taxon>Actinomycetes</taxon>
        <taxon>Pseudonocardiales</taxon>
        <taxon>Pseudonocardiaceae</taxon>
        <taxon>Amycolatopsis</taxon>
    </lineage>
</organism>
<dbReference type="Proteomes" id="UP001501116">
    <property type="component" value="Unassembled WGS sequence"/>
</dbReference>
<evidence type="ECO:0000313" key="2">
    <source>
        <dbReference type="EMBL" id="GAA1983258.1"/>
    </source>
</evidence>
<dbReference type="EMBL" id="BAAANN010000038">
    <property type="protein sequence ID" value="GAA1983258.1"/>
    <property type="molecule type" value="Genomic_DNA"/>
</dbReference>
<dbReference type="RefSeq" id="WP_344429027.1">
    <property type="nucleotide sequence ID" value="NZ_BAAANN010000038.1"/>
</dbReference>
<keyword evidence="1" id="KW-0472">Membrane</keyword>